<organism evidence="1 2">
    <name type="scientific">Durusdinium trenchii</name>
    <dbReference type="NCBI Taxonomy" id="1381693"/>
    <lineage>
        <taxon>Eukaryota</taxon>
        <taxon>Sar</taxon>
        <taxon>Alveolata</taxon>
        <taxon>Dinophyceae</taxon>
        <taxon>Suessiales</taxon>
        <taxon>Symbiodiniaceae</taxon>
        <taxon>Durusdinium</taxon>
    </lineage>
</organism>
<dbReference type="Proteomes" id="UP001642484">
    <property type="component" value="Unassembled WGS sequence"/>
</dbReference>
<evidence type="ECO:0000313" key="2">
    <source>
        <dbReference type="Proteomes" id="UP001642484"/>
    </source>
</evidence>
<reference evidence="1 2" key="1">
    <citation type="submission" date="2024-02" db="EMBL/GenBank/DDBJ databases">
        <authorList>
            <person name="Chen Y."/>
            <person name="Shah S."/>
            <person name="Dougan E. K."/>
            <person name="Thang M."/>
            <person name="Chan C."/>
        </authorList>
    </citation>
    <scope>NUCLEOTIDE SEQUENCE [LARGE SCALE GENOMIC DNA]</scope>
</reference>
<accession>A0ABP0LYR8</accession>
<name>A0ABP0LYR8_9DINO</name>
<protein>
    <submittedName>
        <fullName evidence="1">Uncharacterized protein</fullName>
    </submittedName>
</protein>
<evidence type="ECO:0000313" key="1">
    <source>
        <dbReference type="EMBL" id="CAK9044386.1"/>
    </source>
</evidence>
<comment type="caution">
    <text evidence="1">The sequence shown here is derived from an EMBL/GenBank/DDBJ whole genome shotgun (WGS) entry which is preliminary data.</text>
</comment>
<keyword evidence="2" id="KW-1185">Reference proteome</keyword>
<sequence>MIEPNEVCLKSTGLETKHNKTKDARSGICCQTAFFMTPFGVVVLEPLQRIFCLDFQNRTPQSIQNNLQVHHVKQIYGDTWPVQVQRGDLRKKILTGPRVGENPGRSVTSNLPLIRTSSALVAVYNWDIIYKRTS</sequence>
<dbReference type="EMBL" id="CAXAMN010014825">
    <property type="protein sequence ID" value="CAK9044386.1"/>
    <property type="molecule type" value="Genomic_DNA"/>
</dbReference>
<gene>
    <name evidence="1" type="ORF">CCMP2556_LOCUS23371</name>
</gene>
<proteinExistence type="predicted"/>